<evidence type="ECO:0000313" key="1">
    <source>
        <dbReference type="EMBL" id="GFT79700.1"/>
    </source>
</evidence>
<comment type="caution">
    <text evidence="1">The sequence shown here is derived from an EMBL/GenBank/DDBJ whole genome shotgun (WGS) entry which is preliminary data.</text>
</comment>
<keyword evidence="2" id="KW-1185">Reference proteome</keyword>
<organism evidence="1 2">
    <name type="scientific">Nephila pilipes</name>
    <name type="common">Giant wood spider</name>
    <name type="synonym">Nephila maculata</name>
    <dbReference type="NCBI Taxonomy" id="299642"/>
    <lineage>
        <taxon>Eukaryota</taxon>
        <taxon>Metazoa</taxon>
        <taxon>Ecdysozoa</taxon>
        <taxon>Arthropoda</taxon>
        <taxon>Chelicerata</taxon>
        <taxon>Arachnida</taxon>
        <taxon>Araneae</taxon>
        <taxon>Araneomorphae</taxon>
        <taxon>Entelegynae</taxon>
        <taxon>Araneoidea</taxon>
        <taxon>Nephilidae</taxon>
        <taxon>Nephila</taxon>
    </lineage>
</organism>
<dbReference type="AlphaFoldDB" id="A0A8X6U599"/>
<gene>
    <name evidence="1" type="ORF">NPIL_625691</name>
</gene>
<evidence type="ECO:0000313" key="2">
    <source>
        <dbReference type="Proteomes" id="UP000887013"/>
    </source>
</evidence>
<sequence>MIHDNNTNDISLTIIGLNTNKKKKSILWVNHNSTMPKRLNHHISFRLPPPLQLSLHCGTCRRNNPLHITTISSSAHANGCSTRITTPSRWTHLGGDVGHPSEGQPISFGQECPEPKTSLGSFPRSRDLLGSTLVQLDP</sequence>
<dbReference type="EMBL" id="BMAW01118423">
    <property type="protein sequence ID" value="GFT79700.1"/>
    <property type="molecule type" value="Genomic_DNA"/>
</dbReference>
<proteinExistence type="predicted"/>
<name>A0A8X6U599_NEPPI</name>
<dbReference type="Proteomes" id="UP000887013">
    <property type="component" value="Unassembled WGS sequence"/>
</dbReference>
<reference evidence="1" key="1">
    <citation type="submission" date="2020-08" db="EMBL/GenBank/DDBJ databases">
        <title>Multicomponent nature underlies the extraordinary mechanical properties of spider dragline silk.</title>
        <authorList>
            <person name="Kono N."/>
            <person name="Nakamura H."/>
            <person name="Mori M."/>
            <person name="Yoshida Y."/>
            <person name="Ohtoshi R."/>
            <person name="Malay A.D."/>
            <person name="Moran D.A.P."/>
            <person name="Tomita M."/>
            <person name="Numata K."/>
            <person name="Arakawa K."/>
        </authorList>
    </citation>
    <scope>NUCLEOTIDE SEQUENCE</scope>
</reference>
<accession>A0A8X6U599</accession>
<protein>
    <submittedName>
        <fullName evidence="1">Uncharacterized protein</fullName>
    </submittedName>
</protein>